<dbReference type="Proteomes" id="UP000007797">
    <property type="component" value="Unassembled WGS sequence"/>
</dbReference>
<keyword evidence="3" id="KW-1185">Reference proteome</keyword>
<dbReference type="InterPro" id="IPR052326">
    <property type="entry name" value="Diff-Dev_Assoc_Protein"/>
</dbReference>
<dbReference type="RefSeq" id="XP_004362098.1">
    <property type="nucleotide sequence ID" value="XM_004362041.1"/>
</dbReference>
<evidence type="ECO:0008006" key="4">
    <source>
        <dbReference type="Google" id="ProtNLM"/>
    </source>
</evidence>
<dbReference type="EMBL" id="GL883007">
    <property type="protein sequence ID" value="EGG24247.1"/>
    <property type="molecule type" value="Genomic_DNA"/>
</dbReference>
<evidence type="ECO:0000313" key="3">
    <source>
        <dbReference type="Proteomes" id="UP000007797"/>
    </source>
</evidence>
<evidence type="ECO:0000256" key="1">
    <source>
        <dbReference type="SAM" id="SignalP"/>
    </source>
</evidence>
<dbReference type="OrthoDB" id="24249at2759"/>
<feature type="signal peptide" evidence="1">
    <location>
        <begin position="1"/>
        <end position="21"/>
    </location>
</feature>
<evidence type="ECO:0000313" key="2">
    <source>
        <dbReference type="EMBL" id="EGG24247.1"/>
    </source>
</evidence>
<reference evidence="3" key="1">
    <citation type="journal article" date="2011" name="Genome Res.">
        <title>Phylogeny-wide analysis of social amoeba genomes highlights ancient origins for complex intercellular communication.</title>
        <authorList>
            <person name="Heidel A.J."/>
            <person name="Lawal H.M."/>
            <person name="Felder M."/>
            <person name="Schilde C."/>
            <person name="Helps N.R."/>
            <person name="Tunggal B."/>
            <person name="Rivero F."/>
            <person name="John U."/>
            <person name="Schleicher M."/>
            <person name="Eichinger L."/>
            <person name="Platzer M."/>
            <person name="Noegel A.A."/>
            <person name="Schaap P."/>
            <person name="Gloeckner G."/>
        </authorList>
    </citation>
    <scope>NUCLEOTIDE SEQUENCE [LARGE SCALE GENOMIC DNA]</scope>
    <source>
        <strain evidence="3">SH3</strain>
    </source>
</reference>
<gene>
    <name evidence="2" type="ORF">DFA_06397</name>
</gene>
<keyword evidence="1" id="KW-0732">Signal</keyword>
<accession>F4PIW1</accession>
<sequence length="406" mass="44202">MMKQIIVICILSSLLIVGSSAQQRCSSEYEEFFVCVEESERCNGTLICGYGYGCLPNPYVSNPTSVLAELDGGSSYEPVAPYICIRLGAVGSPCYYNDQCMDGLDCYNPHENGTCQHLYFAQLGEDCRFDQECYPNLKCDPFERECVADIGSDLQCQNNVQCSYGFQCNSTSNRCVPRASAGQVCRETKDGFSYMYCQEDLLCNSDTEGNYTCVTPFSIATDKGCFSESEKLNGDNGYYLSPCQAGTVCHNNLCTALNITAASVNCSSDVTQCSFIENCECNNGTYIDGVAGQCVAYVVSNTETINKCIEHTTNLLGCLKDNECSDYSLSRQGEAIFLVPNSCGYRNCHSELCDIQAECTAQPPSPAPSCGEVDLDEKFFCADYSSASTLTVSGSILFALIVALLF</sequence>
<proteinExistence type="predicted"/>
<organism evidence="2 3">
    <name type="scientific">Cavenderia fasciculata</name>
    <name type="common">Slime mold</name>
    <name type="synonym">Dictyostelium fasciculatum</name>
    <dbReference type="NCBI Taxonomy" id="261658"/>
    <lineage>
        <taxon>Eukaryota</taxon>
        <taxon>Amoebozoa</taxon>
        <taxon>Evosea</taxon>
        <taxon>Eumycetozoa</taxon>
        <taxon>Dictyostelia</taxon>
        <taxon>Acytosteliales</taxon>
        <taxon>Cavenderiaceae</taxon>
        <taxon>Cavenderia</taxon>
    </lineage>
</organism>
<name>F4PIW1_CACFS</name>
<protein>
    <recommendedName>
        <fullName evidence="4">Paramecium surface antigen repeat-containing protein</fullName>
    </recommendedName>
</protein>
<dbReference type="GeneID" id="14876009"/>
<dbReference type="AlphaFoldDB" id="F4PIW1"/>
<dbReference type="PANTHER" id="PTHR33459:SF7">
    <property type="entry name" value="DD-GDCA PROTEIN"/>
    <property type="match status" value="1"/>
</dbReference>
<dbReference type="KEGG" id="dfa:DFA_06397"/>
<feature type="chain" id="PRO_5003313170" description="Paramecium surface antigen repeat-containing protein" evidence="1">
    <location>
        <begin position="22"/>
        <end position="406"/>
    </location>
</feature>
<dbReference type="PANTHER" id="PTHR33459">
    <property type="entry name" value="DD-GDCA PROTEIN"/>
    <property type="match status" value="1"/>
</dbReference>